<evidence type="ECO:0000256" key="5">
    <source>
        <dbReference type="ARBA" id="ARBA00023136"/>
    </source>
</evidence>
<evidence type="ECO:0000256" key="2">
    <source>
        <dbReference type="ARBA" id="ARBA00022475"/>
    </source>
</evidence>
<keyword evidence="10" id="KW-1185">Reference proteome</keyword>
<keyword evidence="4 7" id="KW-1133">Transmembrane helix</keyword>
<evidence type="ECO:0000313" key="9">
    <source>
        <dbReference type="EMBL" id="QNN52823.1"/>
    </source>
</evidence>
<dbReference type="GO" id="GO:0005886">
    <property type="term" value="C:plasma membrane"/>
    <property type="evidence" value="ECO:0007669"/>
    <property type="project" value="UniProtKB-SubCell"/>
</dbReference>
<evidence type="ECO:0000259" key="8">
    <source>
        <dbReference type="Pfam" id="PF06271"/>
    </source>
</evidence>
<comment type="subcellular location">
    <subcellularLocation>
        <location evidence="1">Cell membrane</location>
        <topology evidence="1">Multi-pass membrane protein</topology>
    </subcellularLocation>
</comment>
<evidence type="ECO:0000256" key="1">
    <source>
        <dbReference type="ARBA" id="ARBA00004651"/>
    </source>
</evidence>
<dbReference type="KEGG" id="nmes:H9L09_20755"/>
<dbReference type="EMBL" id="CP060713">
    <property type="protein sequence ID" value="QNN52823.1"/>
    <property type="molecule type" value="Genomic_DNA"/>
</dbReference>
<feature type="domain" description="RDD" evidence="8">
    <location>
        <begin position="28"/>
        <end position="153"/>
    </location>
</feature>
<accession>A0A7G9RB48</accession>
<reference evidence="9 10" key="1">
    <citation type="submission" date="2020-08" db="EMBL/GenBank/DDBJ databases">
        <title>Genome sequence of Nocardioides mesophilus KACC 16243T.</title>
        <authorList>
            <person name="Hyun D.-W."/>
            <person name="Bae J.-W."/>
        </authorList>
    </citation>
    <scope>NUCLEOTIDE SEQUENCE [LARGE SCALE GENOMIC DNA]</scope>
    <source>
        <strain evidence="9 10">KACC 16243</strain>
    </source>
</reference>
<feature type="region of interest" description="Disordered" evidence="6">
    <location>
        <begin position="1"/>
        <end position="20"/>
    </location>
</feature>
<dbReference type="PANTHER" id="PTHR36115">
    <property type="entry name" value="PROLINE-RICH ANTIGEN HOMOLOG-RELATED"/>
    <property type="match status" value="1"/>
</dbReference>
<evidence type="ECO:0000313" key="10">
    <source>
        <dbReference type="Proteomes" id="UP000515947"/>
    </source>
</evidence>
<gene>
    <name evidence="9" type="ORF">H9L09_20755</name>
</gene>
<evidence type="ECO:0000256" key="7">
    <source>
        <dbReference type="SAM" id="Phobius"/>
    </source>
</evidence>
<organism evidence="9 10">
    <name type="scientific">Nocardioides mesophilus</name>
    <dbReference type="NCBI Taxonomy" id="433659"/>
    <lineage>
        <taxon>Bacteria</taxon>
        <taxon>Bacillati</taxon>
        <taxon>Actinomycetota</taxon>
        <taxon>Actinomycetes</taxon>
        <taxon>Propionibacteriales</taxon>
        <taxon>Nocardioidaceae</taxon>
        <taxon>Nocardioides</taxon>
    </lineage>
</organism>
<evidence type="ECO:0000256" key="6">
    <source>
        <dbReference type="SAM" id="MobiDB-lite"/>
    </source>
</evidence>
<dbReference type="RefSeq" id="WP_187578665.1">
    <property type="nucleotide sequence ID" value="NZ_CP060713.1"/>
</dbReference>
<feature type="transmembrane region" description="Helical" evidence="7">
    <location>
        <begin position="41"/>
        <end position="62"/>
    </location>
</feature>
<sequence length="169" mass="17896">MSSPDAGAARSGPSPLPRAARGFQGRRAGLVTRLVAASIDALVTFLILAGAYAGWAALLFMIDPRGFRMPSGSLFASALLGLVVLVVYLTLSWWSSGRSYGCLVMGLRVVDGGGASPAFVRALLRAMLCGLFPIGLLWVGINRRNRSVQDIILGTSVIYDWQTGEPRVG</sequence>
<keyword evidence="2" id="KW-1003">Cell membrane</keyword>
<dbReference type="InterPro" id="IPR051791">
    <property type="entry name" value="Pra-immunoreactive"/>
</dbReference>
<feature type="transmembrane region" description="Helical" evidence="7">
    <location>
        <begin position="122"/>
        <end position="141"/>
    </location>
</feature>
<proteinExistence type="predicted"/>
<protein>
    <submittedName>
        <fullName evidence="9">RDD family protein</fullName>
    </submittedName>
</protein>
<feature type="transmembrane region" description="Helical" evidence="7">
    <location>
        <begin position="74"/>
        <end position="95"/>
    </location>
</feature>
<dbReference type="InterPro" id="IPR010432">
    <property type="entry name" value="RDD"/>
</dbReference>
<name>A0A7G9RB48_9ACTN</name>
<evidence type="ECO:0000256" key="4">
    <source>
        <dbReference type="ARBA" id="ARBA00022989"/>
    </source>
</evidence>
<dbReference type="AlphaFoldDB" id="A0A7G9RB48"/>
<keyword evidence="3 7" id="KW-0812">Transmembrane</keyword>
<evidence type="ECO:0000256" key="3">
    <source>
        <dbReference type="ARBA" id="ARBA00022692"/>
    </source>
</evidence>
<dbReference type="Proteomes" id="UP000515947">
    <property type="component" value="Chromosome"/>
</dbReference>
<dbReference type="Pfam" id="PF06271">
    <property type="entry name" value="RDD"/>
    <property type="match status" value="1"/>
</dbReference>
<keyword evidence="5 7" id="KW-0472">Membrane</keyword>